<organism evidence="1 2">
    <name type="scientific">Agromyces agglutinans</name>
    <dbReference type="NCBI Taxonomy" id="2662258"/>
    <lineage>
        <taxon>Bacteria</taxon>
        <taxon>Bacillati</taxon>
        <taxon>Actinomycetota</taxon>
        <taxon>Actinomycetes</taxon>
        <taxon>Micrococcales</taxon>
        <taxon>Microbacteriaceae</taxon>
        <taxon>Agromyces</taxon>
    </lineage>
</organism>
<evidence type="ECO:0000313" key="2">
    <source>
        <dbReference type="Proteomes" id="UP000431080"/>
    </source>
</evidence>
<evidence type="ECO:0000313" key="1">
    <source>
        <dbReference type="EMBL" id="MRG60682.1"/>
    </source>
</evidence>
<name>A0A6I2F7E0_9MICO</name>
<dbReference type="InterPro" id="IPR013325">
    <property type="entry name" value="RNA_pol_sigma_r2"/>
</dbReference>
<keyword evidence="2" id="KW-1185">Reference proteome</keyword>
<proteinExistence type="predicted"/>
<dbReference type="Proteomes" id="UP000431080">
    <property type="component" value="Unassembled WGS sequence"/>
</dbReference>
<comment type="caution">
    <text evidence="1">The sequence shown here is derived from an EMBL/GenBank/DDBJ whole genome shotgun (WGS) entry which is preliminary data.</text>
</comment>
<accession>A0A6I2F7E0</accession>
<sequence length="149" mass="16765">MSPADDAADCLGEILLVLWRRRDALPQAIEERRAWTFGIANRVLKSYRRGSIRRIALMSRLRDEIPVSNSFSPSSDDSAVIDVFARLRHSNREVIALAVWKGFSLAEAPSILGAHNPESLESAIRADAARARYSRARRRVRLTVEGHDE</sequence>
<dbReference type="GO" id="GO:0006352">
    <property type="term" value="P:DNA-templated transcription initiation"/>
    <property type="evidence" value="ECO:0007669"/>
    <property type="project" value="InterPro"/>
</dbReference>
<dbReference type="SUPFAM" id="SSF88946">
    <property type="entry name" value="Sigma2 domain of RNA polymerase sigma factors"/>
    <property type="match status" value="1"/>
</dbReference>
<gene>
    <name evidence="1" type="ORF">GE115_12500</name>
</gene>
<reference evidence="1 2" key="1">
    <citation type="submission" date="2019-10" db="EMBL/GenBank/DDBJ databases">
        <authorList>
            <person name="Nie G."/>
            <person name="Ming H."/>
            <person name="Yi B."/>
        </authorList>
    </citation>
    <scope>NUCLEOTIDE SEQUENCE [LARGE SCALE GENOMIC DNA]</scope>
    <source>
        <strain evidence="1 2">CFH 90414</strain>
    </source>
</reference>
<dbReference type="AlphaFoldDB" id="A0A6I2F7E0"/>
<protein>
    <submittedName>
        <fullName evidence="1">Sigma-70 family RNA polymerase sigma factor</fullName>
    </submittedName>
</protein>
<dbReference type="EMBL" id="WJIF01000007">
    <property type="protein sequence ID" value="MRG60682.1"/>
    <property type="molecule type" value="Genomic_DNA"/>
</dbReference>
<dbReference type="GO" id="GO:0003700">
    <property type="term" value="F:DNA-binding transcription factor activity"/>
    <property type="evidence" value="ECO:0007669"/>
    <property type="project" value="InterPro"/>
</dbReference>
<dbReference type="Gene3D" id="1.20.140.160">
    <property type="match status" value="1"/>
</dbReference>